<comment type="caution">
    <text evidence="1">The sequence shown here is derived from an EMBL/GenBank/DDBJ whole genome shotgun (WGS) entry which is preliminary data.</text>
</comment>
<organism evidence="1 2">
    <name type="scientific">Fusibacter paucivorans</name>
    <dbReference type="NCBI Taxonomy" id="76009"/>
    <lineage>
        <taxon>Bacteria</taxon>
        <taxon>Bacillati</taxon>
        <taxon>Bacillota</taxon>
        <taxon>Clostridia</taxon>
        <taxon>Eubacteriales</taxon>
        <taxon>Eubacteriales Family XII. Incertae Sedis</taxon>
        <taxon>Fusibacter</taxon>
    </lineage>
</organism>
<accession>A0ABS5PSI4</accession>
<proteinExistence type="predicted"/>
<protein>
    <submittedName>
        <fullName evidence="1">Uncharacterized protein</fullName>
    </submittedName>
</protein>
<evidence type="ECO:0000313" key="2">
    <source>
        <dbReference type="Proteomes" id="UP000746471"/>
    </source>
</evidence>
<gene>
    <name evidence="1" type="ORF">KHM83_15670</name>
</gene>
<dbReference type="RefSeq" id="WP_213237987.1">
    <property type="nucleotide sequence ID" value="NZ_JAHBCL010000032.1"/>
</dbReference>
<reference evidence="1 2" key="1">
    <citation type="submission" date="2021-05" db="EMBL/GenBank/DDBJ databases">
        <title>Fusibacter ferrireducens sp. nov., an anaerobic, sulfur- and Fe-reducing bacterium isolated from the mangrove sediment.</title>
        <authorList>
            <person name="Qiu D."/>
        </authorList>
    </citation>
    <scope>NUCLEOTIDE SEQUENCE [LARGE SCALE GENOMIC DNA]</scope>
    <source>
        <strain evidence="1 2">DSM 12116</strain>
    </source>
</reference>
<sequence length="337" mass="39579">MLSFVRSGPKILVIQPRDFQKLKKFIQLNFSCKKIPEDVQTFEDVISEASYDQTVVYMVDNAADNVDGFDIERTMIISEGDNNFFMHSINQGGASEIAYIRKGPRIVIMKVLGDMDGTVRSVSEDFGAMSEPTRQIFHRHSDGTIVCFTRVNINRKVQFEEFYEHAFYTKTHFTEVIDSIDHHGLKYINRNVGSDMWYELTLKIYDEKEAYKIQYDRLTYILDHVGSNLILKEGWSEETRRLFQTVGIYKITLFTHLAPVEIKKILLSLEYLENGERIVDFDVFYNKKRIRWEDVQLPNIRKRSALSLHYRHELYKQLESDVILGLKSMEDYIFASR</sequence>
<keyword evidence="2" id="KW-1185">Reference proteome</keyword>
<dbReference type="EMBL" id="JAHBCL010000032">
    <property type="protein sequence ID" value="MBS7528125.1"/>
    <property type="molecule type" value="Genomic_DNA"/>
</dbReference>
<evidence type="ECO:0000313" key="1">
    <source>
        <dbReference type="EMBL" id="MBS7528125.1"/>
    </source>
</evidence>
<dbReference type="Proteomes" id="UP000746471">
    <property type="component" value="Unassembled WGS sequence"/>
</dbReference>
<name>A0ABS5PSI4_9FIRM</name>